<sequence>MLSVEHISKSFFRKQALDDVSLGAEKGEIFGLLGPNGAGKTTLIRIINRIVEPDNGVVRINGAIMTRKHLEHIGYMPEERGLYKSMTVEDHAVFLGRLRGLSKQDVTAKLNYWLDKFEIGDWKKKRIEELSKGMAQKVQFICTVLHEPELLILDEPYSGFDPINTELIKNELIHMRNQGKTIVLSTHNMKSVEEICDRVALIHHSKKLLEGRVADIQEERKEGLYAIRFRGNMIAFANALWSGFEVVDTENPSDNLFIVRVKMRGENTFDDLLKVLIGQVKIEAAWEVLPTMQDIFISIVQPKLTEAL</sequence>
<dbReference type="AlphaFoldDB" id="A0A8J6PHK7"/>
<dbReference type="PANTHER" id="PTHR42711">
    <property type="entry name" value="ABC TRANSPORTER ATP-BINDING PROTEIN"/>
    <property type="match status" value="1"/>
</dbReference>
<evidence type="ECO:0000256" key="2">
    <source>
        <dbReference type="ARBA" id="ARBA00022448"/>
    </source>
</evidence>
<dbReference type="SMART" id="SM00382">
    <property type="entry name" value="AAA"/>
    <property type="match status" value="1"/>
</dbReference>
<accession>A0A8J6PHK7</accession>
<keyword evidence="5 7" id="KW-0067">ATP-binding</keyword>
<dbReference type="InterPro" id="IPR003439">
    <property type="entry name" value="ABC_transporter-like_ATP-bd"/>
</dbReference>
<comment type="similarity">
    <text evidence="1">Belongs to the ABC transporter superfamily.</text>
</comment>
<dbReference type="EMBL" id="JACVEL010000002">
    <property type="protein sequence ID" value="MBC9811706.1"/>
    <property type="molecule type" value="Genomic_DNA"/>
</dbReference>
<dbReference type="InterPro" id="IPR017871">
    <property type="entry name" value="ABC_transporter-like_CS"/>
</dbReference>
<dbReference type="SUPFAM" id="SSF52540">
    <property type="entry name" value="P-loop containing nucleoside triphosphate hydrolases"/>
    <property type="match status" value="1"/>
</dbReference>
<evidence type="ECO:0000259" key="6">
    <source>
        <dbReference type="PROSITE" id="PS50893"/>
    </source>
</evidence>
<keyword evidence="8" id="KW-1185">Reference proteome</keyword>
<dbReference type="PROSITE" id="PS00211">
    <property type="entry name" value="ABC_TRANSPORTER_1"/>
    <property type="match status" value="1"/>
</dbReference>
<evidence type="ECO:0000256" key="3">
    <source>
        <dbReference type="ARBA" id="ARBA00022458"/>
    </source>
</evidence>
<dbReference type="Pfam" id="PF00005">
    <property type="entry name" value="ABC_tran"/>
    <property type="match status" value="1"/>
</dbReference>
<gene>
    <name evidence="7" type="ORF">H9Y05_04375</name>
</gene>
<evidence type="ECO:0000256" key="4">
    <source>
        <dbReference type="ARBA" id="ARBA00022741"/>
    </source>
</evidence>
<organism evidence="7 8">
    <name type="scientific">Taishania pollutisoli</name>
    <dbReference type="NCBI Taxonomy" id="2766479"/>
    <lineage>
        <taxon>Bacteria</taxon>
        <taxon>Pseudomonadati</taxon>
        <taxon>Bacteroidota</taxon>
        <taxon>Flavobacteriia</taxon>
        <taxon>Flavobacteriales</taxon>
        <taxon>Crocinitomicaceae</taxon>
        <taxon>Taishania</taxon>
    </lineage>
</organism>
<evidence type="ECO:0000256" key="1">
    <source>
        <dbReference type="ARBA" id="ARBA00005417"/>
    </source>
</evidence>
<reference evidence="7" key="1">
    <citation type="submission" date="2020-09" db="EMBL/GenBank/DDBJ databases">
        <title>Taishania pollutisoli gen. nov., sp. nov., Isolated from Tetrabromobisphenol A-Contaminated Soil.</title>
        <authorList>
            <person name="Chen Q."/>
        </authorList>
    </citation>
    <scope>NUCLEOTIDE SEQUENCE</scope>
    <source>
        <strain evidence="7">CZZ-1</strain>
    </source>
</reference>
<dbReference type="Gene3D" id="3.40.50.300">
    <property type="entry name" value="P-loop containing nucleotide triphosphate hydrolases"/>
    <property type="match status" value="1"/>
</dbReference>
<dbReference type="InterPro" id="IPR050763">
    <property type="entry name" value="ABC_transporter_ATP-binding"/>
</dbReference>
<dbReference type="GO" id="GO:0016887">
    <property type="term" value="F:ATP hydrolysis activity"/>
    <property type="evidence" value="ECO:0007669"/>
    <property type="project" value="InterPro"/>
</dbReference>
<evidence type="ECO:0000313" key="8">
    <source>
        <dbReference type="Proteomes" id="UP000652681"/>
    </source>
</evidence>
<evidence type="ECO:0000313" key="7">
    <source>
        <dbReference type="EMBL" id="MBC9811706.1"/>
    </source>
</evidence>
<dbReference type="InterPro" id="IPR027417">
    <property type="entry name" value="P-loop_NTPase"/>
</dbReference>
<proteinExistence type="inferred from homology"/>
<dbReference type="GO" id="GO:0005524">
    <property type="term" value="F:ATP binding"/>
    <property type="evidence" value="ECO:0007669"/>
    <property type="project" value="UniProtKB-KW"/>
</dbReference>
<comment type="caution">
    <text evidence="7">The sequence shown here is derived from an EMBL/GenBank/DDBJ whole genome shotgun (WGS) entry which is preliminary data.</text>
</comment>
<feature type="domain" description="ABC transporter" evidence="6">
    <location>
        <begin position="2"/>
        <end position="229"/>
    </location>
</feature>
<protein>
    <submittedName>
        <fullName evidence="7">ABC transporter ATP-binding protein</fullName>
    </submittedName>
</protein>
<dbReference type="PANTHER" id="PTHR42711:SF5">
    <property type="entry name" value="ABC TRANSPORTER ATP-BINDING PROTEIN NATA"/>
    <property type="match status" value="1"/>
</dbReference>
<dbReference type="InterPro" id="IPR003593">
    <property type="entry name" value="AAA+_ATPase"/>
</dbReference>
<name>A0A8J6PHK7_9FLAO</name>
<evidence type="ECO:0000256" key="5">
    <source>
        <dbReference type="ARBA" id="ARBA00022840"/>
    </source>
</evidence>
<dbReference type="Proteomes" id="UP000652681">
    <property type="component" value="Unassembled WGS sequence"/>
</dbReference>
<dbReference type="PROSITE" id="PS50893">
    <property type="entry name" value="ABC_TRANSPORTER_2"/>
    <property type="match status" value="1"/>
</dbReference>
<keyword evidence="3" id="KW-0536">Nodulation</keyword>
<keyword evidence="2" id="KW-0813">Transport</keyword>
<keyword evidence="4" id="KW-0547">Nucleotide-binding</keyword>
<dbReference type="RefSeq" id="WP_163490855.1">
    <property type="nucleotide sequence ID" value="NZ_JACVEL010000002.1"/>
</dbReference>